<protein>
    <submittedName>
        <fullName evidence="2">Uncharacterized protein</fullName>
    </submittedName>
</protein>
<feature type="chain" id="PRO_5022896235" evidence="1">
    <location>
        <begin position="24"/>
        <end position="77"/>
    </location>
</feature>
<organism evidence="2 3">
    <name type="scientific">Puccinia graminis f. sp. tritici</name>
    <dbReference type="NCBI Taxonomy" id="56615"/>
    <lineage>
        <taxon>Eukaryota</taxon>
        <taxon>Fungi</taxon>
        <taxon>Dikarya</taxon>
        <taxon>Basidiomycota</taxon>
        <taxon>Pucciniomycotina</taxon>
        <taxon>Pucciniomycetes</taxon>
        <taxon>Pucciniales</taxon>
        <taxon>Pucciniaceae</taxon>
        <taxon>Puccinia</taxon>
    </lineage>
</organism>
<dbReference type="Proteomes" id="UP000324748">
    <property type="component" value="Unassembled WGS sequence"/>
</dbReference>
<dbReference type="AlphaFoldDB" id="A0A5B0NIW9"/>
<name>A0A5B0NIW9_PUCGR</name>
<reference evidence="2 3" key="1">
    <citation type="submission" date="2019-05" db="EMBL/GenBank/DDBJ databases">
        <title>Emergence of the Ug99 lineage of the wheat stem rust pathogen through somatic hybridization.</title>
        <authorList>
            <person name="Li F."/>
            <person name="Upadhyaya N.M."/>
            <person name="Sperschneider J."/>
            <person name="Matny O."/>
            <person name="Nguyen-Phuc H."/>
            <person name="Mago R."/>
            <person name="Raley C."/>
            <person name="Miller M.E."/>
            <person name="Silverstein K.A.T."/>
            <person name="Henningsen E."/>
            <person name="Hirsch C.D."/>
            <person name="Visser B."/>
            <person name="Pretorius Z.A."/>
            <person name="Steffenson B.J."/>
            <person name="Schwessinger B."/>
            <person name="Dodds P.N."/>
            <person name="Figueroa M."/>
        </authorList>
    </citation>
    <scope>NUCLEOTIDE SEQUENCE [LARGE SCALE GENOMIC DNA]</scope>
    <source>
        <strain evidence="2">21-0</strain>
    </source>
</reference>
<evidence type="ECO:0000256" key="1">
    <source>
        <dbReference type="SAM" id="SignalP"/>
    </source>
</evidence>
<comment type="caution">
    <text evidence="2">The sequence shown here is derived from an EMBL/GenBank/DDBJ whole genome shotgun (WGS) entry which is preliminary data.</text>
</comment>
<accession>A0A5B0NIW9</accession>
<evidence type="ECO:0000313" key="3">
    <source>
        <dbReference type="Proteomes" id="UP000324748"/>
    </source>
</evidence>
<evidence type="ECO:0000313" key="2">
    <source>
        <dbReference type="EMBL" id="KAA1089255.1"/>
    </source>
</evidence>
<feature type="signal peptide" evidence="1">
    <location>
        <begin position="1"/>
        <end position="23"/>
    </location>
</feature>
<gene>
    <name evidence="2" type="ORF">PGT21_011705</name>
</gene>
<sequence>MKLPKVVLALSLVLIPIMGGVLGTASTCTKEGCNGRLVTQFEDSSKSCSNCGRTHQARFLACETWTFNNPTLSLLRH</sequence>
<keyword evidence="3" id="KW-1185">Reference proteome</keyword>
<proteinExistence type="predicted"/>
<keyword evidence="1" id="KW-0732">Signal</keyword>
<dbReference type="EMBL" id="VSWC01000093">
    <property type="protein sequence ID" value="KAA1089255.1"/>
    <property type="molecule type" value="Genomic_DNA"/>
</dbReference>